<protein>
    <recommendedName>
        <fullName evidence="5">SLA1 homology domain-containing protein</fullName>
    </recommendedName>
</protein>
<dbReference type="AlphaFoldDB" id="A0A5B9QY05"/>
<keyword evidence="2" id="KW-0732">Signal</keyword>
<sequence precursor="true">MMRRRNFLLNSLAAVSLAASTSPRLHAESAEGRRVTLVPADQSLFRVRVEMDLKGNIHLSRNELVSKDRDRQVPIDYNSVIDFEERVFGDNGQGLTGARRYYHEARSEGKTAGTPQRIELRDSARHVATHMGQGRSVTYATRAYLTHEELDLLEIPVNSLAVDGMLPADAIAVDETYAVPAEAVGRLLDIDAVQDSEIEGKLTSLDNKTARLEFKGNVQGSVAGVPTMIDLAGKISFDLDSRTCTWVAMAIRERREIGKAEPGFEIAATIKMIRKPLSTAAAVSEQPLAEAPPEGQLLVNLYSIPGRYGVLMDRQWQMIRQSTSLSRLRMVENDRDIAQCDVRHLPPLKPGEQLTAEALQADVRRSLGDQFDEFLQVSEQVNSSDLRVVRLHAIGAVQRVPVQWVFAHCSDDNGRRILATFTMAAENVEAFAGADEQFVHSLRFLDLDTAAEADSPETPQAAAEPEQQTAALNAPQTTSSR</sequence>
<dbReference type="EMBL" id="CP042914">
    <property type="protein sequence ID" value="QEG42710.1"/>
    <property type="molecule type" value="Genomic_DNA"/>
</dbReference>
<feature type="chain" id="PRO_5022949830" description="SLA1 homology domain-containing protein" evidence="2">
    <location>
        <begin position="28"/>
        <end position="481"/>
    </location>
</feature>
<keyword evidence="4" id="KW-1185">Reference proteome</keyword>
<accession>A0A5B9QY05</accession>
<organism evidence="3 4">
    <name type="scientific">Roseimaritima ulvae</name>
    <dbReference type="NCBI Taxonomy" id="980254"/>
    <lineage>
        <taxon>Bacteria</taxon>
        <taxon>Pseudomonadati</taxon>
        <taxon>Planctomycetota</taxon>
        <taxon>Planctomycetia</taxon>
        <taxon>Pirellulales</taxon>
        <taxon>Pirellulaceae</taxon>
        <taxon>Roseimaritima</taxon>
    </lineage>
</organism>
<gene>
    <name evidence="3" type="ORF">UC8_47520</name>
</gene>
<feature type="region of interest" description="Disordered" evidence="1">
    <location>
        <begin position="450"/>
        <end position="481"/>
    </location>
</feature>
<feature type="compositionally biased region" description="Low complexity" evidence="1">
    <location>
        <begin position="456"/>
        <end position="471"/>
    </location>
</feature>
<dbReference type="KEGG" id="rul:UC8_47520"/>
<dbReference type="RefSeq" id="WP_148080496.1">
    <property type="nucleotide sequence ID" value="NZ_CP042914.1"/>
</dbReference>
<evidence type="ECO:0000256" key="2">
    <source>
        <dbReference type="SAM" id="SignalP"/>
    </source>
</evidence>
<dbReference type="OrthoDB" id="280947at2"/>
<feature type="signal peptide" evidence="2">
    <location>
        <begin position="1"/>
        <end position="27"/>
    </location>
</feature>
<evidence type="ECO:0000313" key="4">
    <source>
        <dbReference type="Proteomes" id="UP000325286"/>
    </source>
</evidence>
<name>A0A5B9QY05_9BACT</name>
<reference evidence="3 4" key="1">
    <citation type="submission" date="2019-08" db="EMBL/GenBank/DDBJ databases">
        <title>Deep-cultivation of Planctomycetes and their phenomic and genomic characterization uncovers novel biology.</title>
        <authorList>
            <person name="Wiegand S."/>
            <person name="Jogler M."/>
            <person name="Boedeker C."/>
            <person name="Pinto D."/>
            <person name="Vollmers J."/>
            <person name="Rivas-Marin E."/>
            <person name="Kohn T."/>
            <person name="Peeters S.H."/>
            <person name="Heuer A."/>
            <person name="Rast P."/>
            <person name="Oberbeckmann S."/>
            <person name="Bunk B."/>
            <person name="Jeske O."/>
            <person name="Meyerdierks A."/>
            <person name="Storesund J.E."/>
            <person name="Kallscheuer N."/>
            <person name="Luecker S."/>
            <person name="Lage O.M."/>
            <person name="Pohl T."/>
            <person name="Merkel B.J."/>
            <person name="Hornburger P."/>
            <person name="Mueller R.-W."/>
            <person name="Bruemmer F."/>
            <person name="Labrenz M."/>
            <person name="Spormann A.M."/>
            <person name="Op den Camp H."/>
            <person name="Overmann J."/>
            <person name="Amann R."/>
            <person name="Jetten M.S.M."/>
            <person name="Mascher T."/>
            <person name="Medema M.H."/>
            <person name="Devos D.P."/>
            <person name="Kaster A.-K."/>
            <person name="Ovreas L."/>
            <person name="Rohde M."/>
            <person name="Galperin M.Y."/>
            <person name="Jogler C."/>
        </authorList>
    </citation>
    <scope>NUCLEOTIDE SEQUENCE [LARGE SCALE GENOMIC DNA]</scope>
    <source>
        <strain evidence="3 4">UC8</strain>
    </source>
</reference>
<evidence type="ECO:0000256" key="1">
    <source>
        <dbReference type="SAM" id="MobiDB-lite"/>
    </source>
</evidence>
<evidence type="ECO:0008006" key="5">
    <source>
        <dbReference type="Google" id="ProtNLM"/>
    </source>
</evidence>
<dbReference type="Proteomes" id="UP000325286">
    <property type="component" value="Chromosome"/>
</dbReference>
<proteinExistence type="predicted"/>
<evidence type="ECO:0000313" key="3">
    <source>
        <dbReference type="EMBL" id="QEG42710.1"/>
    </source>
</evidence>